<feature type="domain" description="CBS" evidence="3">
    <location>
        <begin position="234"/>
        <end position="292"/>
    </location>
</feature>
<proteinExistence type="predicted"/>
<accession>A0A9W6D5W1</accession>
<keyword evidence="1 2" id="KW-0129">CBS domain</keyword>
<evidence type="ECO:0000256" key="2">
    <source>
        <dbReference type="PROSITE-ProRule" id="PRU00703"/>
    </source>
</evidence>
<dbReference type="PANTHER" id="PTHR43080:SF2">
    <property type="entry name" value="CBS DOMAIN-CONTAINING PROTEIN"/>
    <property type="match status" value="1"/>
</dbReference>
<dbReference type="Gene3D" id="3.10.580.10">
    <property type="entry name" value="CBS-domain"/>
    <property type="match status" value="2"/>
</dbReference>
<dbReference type="Pfam" id="PF00571">
    <property type="entry name" value="CBS"/>
    <property type="match status" value="4"/>
</dbReference>
<evidence type="ECO:0000313" key="4">
    <source>
        <dbReference type="EMBL" id="GLI33956.1"/>
    </source>
</evidence>
<protein>
    <submittedName>
        <fullName evidence="4">CBS domain-containing protein</fullName>
    </submittedName>
</protein>
<dbReference type="InterPro" id="IPR046342">
    <property type="entry name" value="CBS_dom_sf"/>
</dbReference>
<dbReference type="InterPro" id="IPR000644">
    <property type="entry name" value="CBS_dom"/>
</dbReference>
<dbReference type="SMART" id="SM00116">
    <property type="entry name" value="CBS"/>
    <property type="match status" value="4"/>
</dbReference>
<dbReference type="Proteomes" id="UP001144372">
    <property type="component" value="Unassembled WGS sequence"/>
</dbReference>
<dbReference type="InterPro" id="IPR051257">
    <property type="entry name" value="Diverse_CBS-Domain"/>
</dbReference>
<dbReference type="PANTHER" id="PTHR43080">
    <property type="entry name" value="CBS DOMAIN-CONTAINING PROTEIN CBSX3, MITOCHONDRIAL"/>
    <property type="match status" value="1"/>
</dbReference>
<dbReference type="EMBL" id="BSDR01000001">
    <property type="protein sequence ID" value="GLI33956.1"/>
    <property type="molecule type" value="Genomic_DNA"/>
</dbReference>
<comment type="caution">
    <text evidence="4">The sequence shown here is derived from an EMBL/GenBank/DDBJ whole genome shotgun (WGS) entry which is preliminary data.</text>
</comment>
<evidence type="ECO:0000256" key="1">
    <source>
        <dbReference type="ARBA" id="ARBA00023122"/>
    </source>
</evidence>
<keyword evidence="5" id="KW-1185">Reference proteome</keyword>
<dbReference type="SUPFAM" id="SSF54631">
    <property type="entry name" value="CBS-domain pair"/>
    <property type="match status" value="2"/>
</dbReference>
<evidence type="ECO:0000313" key="5">
    <source>
        <dbReference type="Proteomes" id="UP001144372"/>
    </source>
</evidence>
<dbReference type="PROSITE" id="PS51371">
    <property type="entry name" value="CBS"/>
    <property type="match status" value="4"/>
</dbReference>
<name>A0A9W6D5W1_9BACT</name>
<reference evidence="4" key="1">
    <citation type="submission" date="2022-12" db="EMBL/GenBank/DDBJ databases">
        <title>Reference genome sequencing for broad-spectrum identification of bacterial and archaeal isolates by mass spectrometry.</title>
        <authorList>
            <person name="Sekiguchi Y."/>
            <person name="Tourlousse D.M."/>
        </authorList>
    </citation>
    <scope>NUCLEOTIDE SEQUENCE</scope>
    <source>
        <strain evidence="4">ASRB1</strain>
    </source>
</reference>
<sequence length="303" mass="33801">MFPMQATDRKNVLSHLKVREAMRKLAVHVPRGAPLERAARFTIKYKVNAILVTSENLEPLGVVSKTDLMGAYYAELPIETPVEAIMIGPPLFCRVDDSLESALESMRTNRIHRLFVLGDESDQAVGVLAYPDIVGLLYRYCHQCERSIIRSRGPDSDLSFADRFRVSEVMTPSVHAQRENETLLEVMESLSAHRLGAVLIKGGNDLPVGVLSKTDLIMAYKHAIPTSAEARTIMRSPVMTCDHDDPLVLAIQKMIFSDIYRLFVHRNHPENIVGVISLTDAARIRSGSCRACMSSRILIDTES</sequence>
<evidence type="ECO:0000259" key="3">
    <source>
        <dbReference type="PROSITE" id="PS51371"/>
    </source>
</evidence>
<feature type="domain" description="CBS" evidence="3">
    <location>
        <begin position="86"/>
        <end position="144"/>
    </location>
</feature>
<feature type="domain" description="CBS" evidence="3">
    <location>
        <begin position="22"/>
        <end position="78"/>
    </location>
</feature>
<feature type="domain" description="CBS" evidence="3">
    <location>
        <begin position="170"/>
        <end position="226"/>
    </location>
</feature>
<organism evidence="4 5">
    <name type="scientific">Desulforhabdus amnigena</name>
    <dbReference type="NCBI Taxonomy" id="40218"/>
    <lineage>
        <taxon>Bacteria</taxon>
        <taxon>Pseudomonadati</taxon>
        <taxon>Thermodesulfobacteriota</taxon>
        <taxon>Syntrophobacteria</taxon>
        <taxon>Syntrophobacterales</taxon>
        <taxon>Syntrophobacteraceae</taxon>
        <taxon>Desulforhabdus</taxon>
    </lineage>
</organism>
<dbReference type="AlphaFoldDB" id="A0A9W6D5W1"/>
<dbReference type="CDD" id="cd02205">
    <property type="entry name" value="CBS_pair_SF"/>
    <property type="match status" value="2"/>
</dbReference>
<gene>
    <name evidence="4" type="ORF">DAMNIGENAA_13890</name>
</gene>